<feature type="domain" description="DDE Tnp4" evidence="13">
    <location>
        <begin position="137"/>
        <end position="285"/>
    </location>
</feature>
<name>A0A1B6MSK6_9HEMI</name>
<comment type="cofactor">
    <cofactor evidence="1">
        <name>a divalent metal cation</name>
        <dbReference type="ChEBI" id="CHEBI:60240"/>
    </cofactor>
</comment>
<evidence type="ECO:0000256" key="9">
    <source>
        <dbReference type="ARBA" id="ARBA00022801"/>
    </source>
</evidence>
<evidence type="ECO:0000259" key="13">
    <source>
        <dbReference type="Pfam" id="PF13359"/>
    </source>
</evidence>
<evidence type="ECO:0000256" key="11">
    <source>
        <dbReference type="ARBA" id="ARBA00030126"/>
    </source>
</evidence>
<dbReference type="GO" id="GO:0046872">
    <property type="term" value="F:metal ion binding"/>
    <property type="evidence" value="ECO:0007669"/>
    <property type="project" value="UniProtKB-KW"/>
</dbReference>
<keyword evidence="8" id="KW-0479">Metal-binding</keyword>
<dbReference type="PRINTS" id="PR02086">
    <property type="entry name" value="PUTNUCHARBI1"/>
</dbReference>
<dbReference type="Pfam" id="PF13359">
    <property type="entry name" value="DDE_Tnp_4"/>
    <property type="match status" value="1"/>
</dbReference>
<dbReference type="EMBL" id="GEBQ01001108">
    <property type="protein sequence ID" value="JAT38869.1"/>
    <property type="molecule type" value="Transcribed_RNA"/>
</dbReference>
<evidence type="ECO:0000256" key="3">
    <source>
        <dbReference type="ARBA" id="ARBA00004496"/>
    </source>
</evidence>
<evidence type="ECO:0000256" key="10">
    <source>
        <dbReference type="ARBA" id="ARBA00023242"/>
    </source>
</evidence>
<keyword evidence="10" id="KW-0539">Nucleus</keyword>
<dbReference type="InterPro" id="IPR045249">
    <property type="entry name" value="HARBI1-like"/>
</dbReference>
<keyword evidence="9" id="KW-0378">Hydrolase</keyword>
<dbReference type="InterPro" id="IPR026103">
    <property type="entry name" value="HARBI1_animal"/>
</dbReference>
<feature type="non-terminal residue" evidence="14">
    <location>
        <position position="1"/>
    </location>
</feature>
<evidence type="ECO:0000256" key="6">
    <source>
        <dbReference type="ARBA" id="ARBA00022490"/>
    </source>
</evidence>
<dbReference type="PANTHER" id="PTHR22930">
    <property type="match status" value="1"/>
</dbReference>
<evidence type="ECO:0000313" key="14">
    <source>
        <dbReference type="EMBL" id="JAT38869.1"/>
    </source>
</evidence>
<protein>
    <recommendedName>
        <fullName evidence="5">Putative nuclease HARBI1</fullName>
    </recommendedName>
    <alternativeName>
        <fullName evidence="11">Harbinger transposase-derived nuclease</fullName>
    </alternativeName>
</protein>
<organism evidence="14">
    <name type="scientific">Graphocephala atropunctata</name>
    <dbReference type="NCBI Taxonomy" id="36148"/>
    <lineage>
        <taxon>Eukaryota</taxon>
        <taxon>Metazoa</taxon>
        <taxon>Ecdysozoa</taxon>
        <taxon>Arthropoda</taxon>
        <taxon>Hexapoda</taxon>
        <taxon>Insecta</taxon>
        <taxon>Pterygota</taxon>
        <taxon>Neoptera</taxon>
        <taxon>Paraneoptera</taxon>
        <taxon>Hemiptera</taxon>
        <taxon>Auchenorrhyncha</taxon>
        <taxon>Membracoidea</taxon>
        <taxon>Cicadellidae</taxon>
        <taxon>Cicadellinae</taxon>
        <taxon>Cicadellini</taxon>
        <taxon>Graphocephala</taxon>
    </lineage>
</organism>
<proteinExistence type="inferred from homology"/>
<dbReference type="PANTHER" id="PTHR22930:SF250">
    <property type="entry name" value="NUCLEASE HARBI1-LIKE PROTEIN"/>
    <property type="match status" value="1"/>
</dbReference>
<evidence type="ECO:0000256" key="7">
    <source>
        <dbReference type="ARBA" id="ARBA00022722"/>
    </source>
</evidence>
<evidence type="ECO:0000256" key="12">
    <source>
        <dbReference type="ARBA" id="ARBA00045850"/>
    </source>
</evidence>
<sequence>VEMAEFMPIRARKLYKVRRDSLDVDYRMLYRFDRDNVEWMTEHFLGENLETRGGALSNEERFRVFLRYVGDPGFQSGVGEDVGINRTTACKTIRSVMQAILVKSNQWIKFPSTVDELHQETLNWSTKYQFPSAIGAIDCTHIPIRKPGLHGDEYINRKRYASINVQATCNANEEFTSVDVSWPGSVHDARIWTNSEIYRVMQWNGARALLIGDSGYGIAPWLMTPYSPPATPREISYNRLLTKERVIIERCFGQLKQRFPVLQHKVRVKLDRVPSLVLCCFILHNVAKRLNDEDFELFQEDRNNNRGDHEHPNDVAIRRRGQQRRDTIANIIHAL</sequence>
<evidence type="ECO:0000256" key="2">
    <source>
        <dbReference type="ARBA" id="ARBA00004123"/>
    </source>
</evidence>
<evidence type="ECO:0000256" key="5">
    <source>
        <dbReference type="ARBA" id="ARBA00015519"/>
    </source>
</evidence>
<evidence type="ECO:0000256" key="1">
    <source>
        <dbReference type="ARBA" id="ARBA00001968"/>
    </source>
</evidence>
<reference evidence="14" key="1">
    <citation type="submission" date="2015-11" db="EMBL/GenBank/DDBJ databases">
        <title>De novo transcriptome assembly of four potential Pierce s Disease insect vectors from Arizona vineyards.</title>
        <authorList>
            <person name="Tassone E.E."/>
        </authorList>
    </citation>
    <scope>NUCLEOTIDE SEQUENCE</scope>
</reference>
<evidence type="ECO:0000256" key="8">
    <source>
        <dbReference type="ARBA" id="ARBA00022723"/>
    </source>
</evidence>
<keyword evidence="7" id="KW-0540">Nuclease</keyword>
<dbReference type="GO" id="GO:0016787">
    <property type="term" value="F:hydrolase activity"/>
    <property type="evidence" value="ECO:0007669"/>
    <property type="project" value="UniProtKB-KW"/>
</dbReference>
<dbReference type="InterPro" id="IPR027806">
    <property type="entry name" value="HARBI1_dom"/>
</dbReference>
<dbReference type="GO" id="GO:0005634">
    <property type="term" value="C:nucleus"/>
    <property type="evidence" value="ECO:0007669"/>
    <property type="project" value="UniProtKB-SubCell"/>
</dbReference>
<comment type="function">
    <text evidence="12">Transposase-derived protein that may have nuclease activity. Does not have transposase activity.</text>
</comment>
<accession>A0A1B6MSK6</accession>
<keyword evidence="6" id="KW-0963">Cytoplasm</keyword>
<comment type="subcellular location">
    <subcellularLocation>
        <location evidence="3">Cytoplasm</location>
    </subcellularLocation>
    <subcellularLocation>
        <location evidence="2">Nucleus</location>
    </subcellularLocation>
</comment>
<dbReference type="AlphaFoldDB" id="A0A1B6MSK6"/>
<gene>
    <name evidence="14" type="ORF">g.9135</name>
</gene>
<comment type="similarity">
    <text evidence="4">Belongs to the HARBI1 family.</text>
</comment>
<dbReference type="GO" id="GO:0005737">
    <property type="term" value="C:cytoplasm"/>
    <property type="evidence" value="ECO:0007669"/>
    <property type="project" value="UniProtKB-SubCell"/>
</dbReference>
<evidence type="ECO:0000256" key="4">
    <source>
        <dbReference type="ARBA" id="ARBA00006958"/>
    </source>
</evidence>
<dbReference type="GO" id="GO:0004518">
    <property type="term" value="F:nuclease activity"/>
    <property type="evidence" value="ECO:0007669"/>
    <property type="project" value="UniProtKB-KW"/>
</dbReference>